<comment type="caution">
    <text evidence="1">The sequence shown here is derived from an EMBL/GenBank/DDBJ whole genome shotgun (WGS) entry which is preliminary data.</text>
</comment>
<dbReference type="AlphaFoldDB" id="A0A2I1HV72"/>
<evidence type="ECO:0000313" key="2">
    <source>
        <dbReference type="Proteomes" id="UP000234323"/>
    </source>
</evidence>
<protein>
    <submittedName>
        <fullName evidence="1">Uncharacterized protein</fullName>
    </submittedName>
</protein>
<dbReference type="VEuPathDB" id="FungiDB:FUN_013346"/>
<dbReference type="Proteomes" id="UP000234323">
    <property type="component" value="Unassembled WGS sequence"/>
</dbReference>
<name>A0A2I1HV72_9GLOM</name>
<keyword evidence="2" id="KW-1185">Reference proteome</keyword>
<proteinExistence type="predicted"/>
<feature type="non-terminal residue" evidence="1">
    <location>
        <position position="198"/>
    </location>
</feature>
<gene>
    <name evidence="1" type="ORF">RhiirA4_432741</name>
</gene>
<reference evidence="1 2" key="1">
    <citation type="submission" date="2015-10" db="EMBL/GenBank/DDBJ databases">
        <title>Genome analyses suggest a sexual origin of heterokaryosis in a supposedly ancient asexual fungus.</title>
        <authorList>
            <person name="Ropars J."/>
            <person name="Sedzielewska K."/>
            <person name="Noel J."/>
            <person name="Charron P."/>
            <person name="Farinelli L."/>
            <person name="Marton T."/>
            <person name="Kruger M."/>
            <person name="Pelin A."/>
            <person name="Brachmann A."/>
            <person name="Corradi N."/>
        </authorList>
    </citation>
    <scope>NUCLEOTIDE SEQUENCE [LARGE SCALE GENOMIC DNA]</scope>
    <source>
        <strain evidence="1 2">A4</strain>
    </source>
</reference>
<organism evidence="1 2">
    <name type="scientific">Rhizophagus irregularis</name>
    <dbReference type="NCBI Taxonomy" id="588596"/>
    <lineage>
        <taxon>Eukaryota</taxon>
        <taxon>Fungi</taxon>
        <taxon>Fungi incertae sedis</taxon>
        <taxon>Mucoromycota</taxon>
        <taxon>Glomeromycotina</taxon>
        <taxon>Glomeromycetes</taxon>
        <taxon>Glomerales</taxon>
        <taxon>Glomeraceae</taxon>
        <taxon>Rhizophagus</taxon>
    </lineage>
</organism>
<dbReference type="EMBL" id="LLXI01008004">
    <property type="protein sequence ID" value="PKY62791.1"/>
    <property type="molecule type" value="Genomic_DNA"/>
</dbReference>
<evidence type="ECO:0000313" key="1">
    <source>
        <dbReference type="EMBL" id="PKY62791.1"/>
    </source>
</evidence>
<sequence length="198" mass="22553">MPLQLRKQLKNHFVLSFMPFGGEFDDMMKPIVDEIKNLERGILITINGQKLWLTAALGVVTADLPQGNDLASTKRHGGNKGCRSCLVPKEQLTDFSFDIKLNARYHHITDEKIEELNILVQESASQKTISKYCTKHGLRKHPSILDQLTWNRHLQVPQDAYHAVAGKIQRLMECTFSILKPDGEVAFINYWKNLETPA</sequence>
<accession>A0A2I1HV72</accession>